<dbReference type="InterPro" id="IPR042179">
    <property type="entry name" value="KGD_C_sf"/>
</dbReference>
<dbReference type="SMART" id="SM00861">
    <property type="entry name" value="Transket_pyr"/>
    <property type="match status" value="1"/>
</dbReference>
<dbReference type="GO" id="GO:0006091">
    <property type="term" value="P:generation of precursor metabolites and energy"/>
    <property type="evidence" value="ECO:0007669"/>
    <property type="project" value="UniProtKB-ARBA"/>
</dbReference>
<keyword evidence="3" id="KW-0560">Oxidoreductase</keyword>
<comment type="similarity">
    <text evidence="2">Belongs to the alpha-ketoglutarate dehydrogenase family.</text>
</comment>
<comment type="cofactor">
    <cofactor evidence="1">
        <name>thiamine diphosphate</name>
        <dbReference type="ChEBI" id="CHEBI:58937"/>
    </cofactor>
</comment>
<dbReference type="Gene3D" id="1.10.287.1150">
    <property type="entry name" value="TPP helical domain"/>
    <property type="match status" value="1"/>
</dbReference>
<accession>A0A1Y1Z4R8</accession>
<comment type="caution">
    <text evidence="6">The sequence shown here is derived from an EMBL/GenBank/DDBJ whole genome shotgun (WGS) entry which is preliminary data.</text>
</comment>
<evidence type="ECO:0000256" key="2">
    <source>
        <dbReference type="ARBA" id="ARBA00006936"/>
    </source>
</evidence>
<dbReference type="PIRSF" id="PIRSF000157">
    <property type="entry name" value="Oxoglu_dh_E1"/>
    <property type="match status" value="1"/>
</dbReference>
<dbReference type="OrthoDB" id="413077at2759"/>
<dbReference type="Pfam" id="PF16870">
    <property type="entry name" value="OxoGdeHyase_C"/>
    <property type="match status" value="1"/>
</dbReference>
<dbReference type="InterPro" id="IPR031717">
    <property type="entry name" value="ODO-1/KGD_C"/>
</dbReference>
<dbReference type="Pfam" id="PF00676">
    <property type="entry name" value="E1_dh"/>
    <property type="match status" value="1"/>
</dbReference>
<keyword evidence="7" id="KW-1185">Reference proteome</keyword>
<protein>
    <submittedName>
        <fullName evidence="6">2-oxoglutarate dehydrogenase, E1 component</fullName>
    </submittedName>
</protein>
<dbReference type="Pfam" id="PF02779">
    <property type="entry name" value="Transket_pyr"/>
    <property type="match status" value="1"/>
</dbReference>
<evidence type="ECO:0000313" key="7">
    <source>
        <dbReference type="Proteomes" id="UP000193498"/>
    </source>
</evidence>
<dbReference type="PANTHER" id="PTHR23152">
    <property type="entry name" value="2-OXOGLUTARATE DEHYDROGENASE"/>
    <property type="match status" value="1"/>
</dbReference>
<evidence type="ECO:0000256" key="3">
    <source>
        <dbReference type="ARBA" id="ARBA00023002"/>
    </source>
</evidence>
<dbReference type="Gene3D" id="3.40.50.11610">
    <property type="entry name" value="Multifunctional 2-oxoglutarate metabolism enzyme, C-terminal domain"/>
    <property type="match status" value="1"/>
</dbReference>
<dbReference type="Gene3D" id="3.40.50.12470">
    <property type="match status" value="1"/>
</dbReference>
<gene>
    <name evidence="6" type="ORF">K493DRAFT_376723</name>
</gene>
<dbReference type="PANTHER" id="PTHR23152:SF4">
    <property type="entry name" value="2-OXOADIPATE DEHYDROGENASE COMPLEX COMPONENT E1"/>
    <property type="match status" value="1"/>
</dbReference>
<dbReference type="STRING" id="1314790.A0A1Y1Z4R8"/>
<keyword evidence="4" id="KW-0786">Thiamine pyrophosphate</keyword>
<evidence type="ECO:0000313" key="6">
    <source>
        <dbReference type="EMBL" id="ORY05261.1"/>
    </source>
</evidence>
<dbReference type="NCBIfam" id="NF006914">
    <property type="entry name" value="PRK09404.1"/>
    <property type="match status" value="1"/>
</dbReference>
<dbReference type="InterPro" id="IPR001017">
    <property type="entry name" value="DH_E1"/>
</dbReference>
<dbReference type="SUPFAM" id="SSF52518">
    <property type="entry name" value="Thiamin diphosphate-binding fold (THDP-binding)"/>
    <property type="match status" value="2"/>
</dbReference>
<dbReference type="Proteomes" id="UP000193498">
    <property type="component" value="Unassembled WGS sequence"/>
</dbReference>
<reference evidence="6 7" key="1">
    <citation type="submission" date="2016-07" db="EMBL/GenBank/DDBJ databases">
        <title>Pervasive Adenine N6-methylation of Active Genes in Fungi.</title>
        <authorList>
            <consortium name="DOE Joint Genome Institute"/>
            <person name="Mondo S.J."/>
            <person name="Dannebaum R.O."/>
            <person name="Kuo R.C."/>
            <person name="Labutti K."/>
            <person name="Haridas S."/>
            <person name="Kuo A."/>
            <person name="Salamov A."/>
            <person name="Ahrendt S.R."/>
            <person name="Lipzen A."/>
            <person name="Sullivan W."/>
            <person name="Andreopoulos W.B."/>
            <person name="Clum A."/>
            <person name="Lindquist E."/>
            <person name="Daum C."/>
            <person name="Ramamoorthy G.K."/>
            <person name="Gryganskyi A."/>
            <person name="Culley D."/>
            <person name="Magnuson J.K."/>
            <person name="James T.Y."/>
            <person name="O'Malley M.A."/>
            <person name="Stajich J.E."/>
            <person name="Spatafora J.W."/>
            <person name="Visel A."/>
            <person name="Grigoriev I.V."/>
        </authorList>
    </citation>
    <scope>NUCLEOTIDE SEQUENCE [LARGE SCALE GENOMIC DNA]</scope>
    <source>
        <strain evidence="6 7">CBS 931.73</strain>
    </source>
</reference>
<dbReference type="NCBIfam" id="TIGR00239">
    <property type="entry name" value="2oxo_dh_E1"/>
    <property type="match status" value="1"/>
</dbReference>
<sequence length="940" mass="106568">MTISKLSGSSFYGVRGIRKASVQECKETIDAHNLITKTYHLTLVTARERANRIQNSNLVRLVEAYRTYGHKCAKIDPLDMWRQESTFSREPSLNPAMYGLVNPDTVYYLEGVLEMKGLKRATLAQIIDHLEHTYCGHISFEFMHIADDHLRKWFARQAETYNDIRFSKEEKSKFLELITKSETFDHFMMRECGHQKQFSLEGSESAIVALQQVLELSSKYGVLEVVMCLTHRCRMQIMMELLGVPKDSLFRKFQGLSEFPEETPSHIIGDLVYNSQASVDLNLGGKRPLHVSVVPNPCHLELVNPVALGKVRAKQEDYLSQETDDYKVEDMVMSVQMHGDGGFTGQGVVTETFGLTNLPHFTTGGTVHIVLNNQVSVTTDSTNGRSTRYSSDIGKVVETPVIHVNGDYPELAAIAGRIAVDYRKTFGKDIIIDMITYRRHGHHEAEDPFCAQPLMYKEIKTHNSVIDLYTSQLVQEKMIDSTQVMADIKAKHDVHIMSCYRNAPKYKVQPTHMLGKWKSMTVPLQTICKMDTGVEPNLLRKIGVQSVTVAKDLVLNEKMKKLNIEPRLAQMEEGKHIGYAAAEAMAIGSLLLEGYNARICGQDVARGVFIPRHAMINCQKTNTKHTPLNTLSSSQGKLELVDSPLGELAVMSYEYGMSLETPNRLNIWEAQLGDFFNSAQEVIDSFISGGEEKWLRQSGLVLVLPHGYEGAGPEHTSCRIERFLQLSSDRFNVTDPNISNNVNWHVVNCSTPAQYFHVLRRQMKRNFRKPLIVVGPKRLTRIPKAVSDLDDFAPGTSFQPVIPDTEANRLMVRRVIFVSGKLYYELLEERSKRGLSDMIALVRVEEFSPFPKDDLEEEISKYSEACEFVWCQEETQNGGAWFFMESRFNQILPAQRQLRYVGRSTCAAPANGIYVKHLDEQKRIYEDALTLPPTEHQLST</sequence>
<dbReference type="InterPro" id="IPR005475">
    <property type="entry name" value="Transketolase-like_Pyr-bd"/>
</dbReference>
<organism evidence="6 7">
    <name type="scientific">Basidiobolus meristosporus CBS 931.73</name>
    <dbReference type="NCBI Taxonomy" id="1314790"/>
    <lineage>
        <taxon>Eukaryota</taxon>
        <taxon>Fungi</taxon>
        <taxon>Fungi incertae sedis</taxon>
        <taxon>Zoopagomycota</taxon>
        <taxon>Entomophthoromycotina</taxon>
        <taxon>Basidiobolomycetes</taxon>
        <taxon>Basidiobolales</taxon>
        <taxon>Basidiobolaceae</taxon>
        <taxon>Basidiobolus</taxon>
    </lineage>
</organism>
<dbReference type="AlphaFoldDB" id="A0A1Y1Z4R8"/>
<dbReference type="EMBL" id="MCFE01000027">
    <property type="protein sequence ID" value="ORY05261.1"/>
    <property type="molecule type" value="Genomic_DNA"/>
</dbReference>
<dbReference type="Gene3D" id="3.40.50.970">
    <property type="match status" value="1"/>
</dbReference>
<name>A0A1Y1Z4R8_9FUNG</name>
<evidence type="ECO:0000256" key="4">
    <source>
        <dbReference type="ARBA" id="ARBA00023052"/>
    </source>
</evidence>
<dbReference type="InterPro" id="IPR029061">
    <property type="entry name" value="THDP-binding"/>
</dbReference>
<dbReference type="InterPro" id="IPR011603">
    <property type="entry name" value="2oxoglutarate_DH_E1"/>
</dbReference>
<proteinExistence type="inferred from homology"/>
<dbReference type="InParanoid" id="A0A1Y1Z4R8"/>
<evidence type="ECO:0000256" key="1">
    <source>
        <dbReference type="ARBA" id="ARBA00001964"/>
    </source>
</evidence>
<feature type="domain" description="Transketolase-like pyrimidine-binding" evidence="5">
    <location>
        <begin position="577"/>
        <end position="782"/>
    </location>
</feature>
<dbReference type="GO" id="GO:0030976">
    <property type="term" value="F:thiamine pyrophosphate binding"/>
    <property type="evidence" value="ECO:0007669"/>
    <property type="project" value="InterPro"/>
</dbReference>
<dbReference type="GO" id="GO:0016624">
    <property type="term" value="F:oxidoreductase activity, acting on the aldehyde or oxo group of donors, disulfide as acceptor"/>
    <property type="evidence" value="ECO:0007669"/>
    <property type="project" value="InterPro"/>
</dbReference>
<evidence type="ECO:0000259" key="5">
    <source>
        <dbReference type="SMART" id="SM00861"/>
    </source>
</evidence>